<dbReference type="Gene3D" id="3.40.50.150">
    <property type="entry name" value="Vaccinia Virus protein VP39"/>
    <property type="match status" value="1"/>
</dbReference>
<evidence type="ECO:0008006" key="3">
    <source>
        <dbReference type="Google" id="ProtNLM"/>
    </source>
</evidence>
<dbReference type="RefSeq" id="WP_014219263.1">
    <property type="nucleotide sequence ID" value="NZ_LWBO01000021.1"/>
</dbReference>
<evidence type="ECO:0000313" key="2">
    <source>
        <dbReference type="Proteomes" id="UP000192277"/>
    </source>
</evidence>
<organism evidence="1 2">
    <name type="scientific">Niastella koreensis</name>
    <dbReference type="NCBI Taxonomy" id="354356"/>
    <lineage>
        <taxon>Bacteria</taxon>
        <taxon>Pseudomonadati</taxon>
        <taxon>Bacteroidota</taxon>
        <taxon>Chitinophagia</taxon>
        <taxon>Chitinophagales</taxon>
        <taxon>Chitinophagaceae</taxon>
        <taxon>Niastella</taxon>
    </lineage>
</organism>
<proteinExistence type="predicted"/>
<keyword evidence="2" id="KW-1185">Reference proteome</keyword>
<dbReference type="Proteomes" id="UP000192277">
    <property type="component" value="Unassembled WGS sequence"/>
</dbReference>
<reference evidence="1 2" key="1">
    <citation type="submission" date="2016-04" db="EMBL/GenBank/DDBJ databases">
        <authorList>
            <person name="Chen L."/>
            <person name="Zhuang W."/>
            <person name="Wang G."/>
        </authorList>
    </citation>
    <scope>NUCLEOTIDE SEQUENCE [LARGE SCALE GENOMIC DNA]</scope>
    <source>
        <strain evidence="2">GR20</strain>
    </source>
</reference>
<dbReference type="InterPro" id="IPR029063">
    <property type="entry name" value="SAM-dependent_MTases_sf"/>
</dbReference>
<evidence type="ECO:0000313" key="1">
    <source>
        <dbReference type="EMBL" id="OQP45206.1"/>
    </source>
</evidence>
<dbReference type="EMBL" id="LWBO01000021">
    <property type="protein sequence ID" value="OQP45206.1"/>
    <property type="molecule type" value="Genomic_DNA"/>
</dbReference>
<dbReference type="SUPFAM" id="SSF53335">
    <property type="entry name" value="S-adenosyl-L-methionine-dependent methyltransferases"/>
    <property type="match status" value="1"/>
</dbReference>
<protein>
    <recommendedName>
        <fullName evidence="3">Methyltransferase type 11</fullName>
    </recommendedName>
</protein>
<sequence>MIESKYYNTDFYLDQQDGSFLSAQRILPVIANVFHPASVVDIGCGVGYWLKVWKEEQHVKEVMGVEGPYVTPAMLKIDPAFVQFQDLKEPVQLNRKFDLAMSLEVAEHLPASHAEQFVKSLTSLSNVVLFSAAIVGQEGTYHINEQMPEYWSRLFEKFGFVPVDYVRPLIWNMEKVDWWYKQNMLLFIHKDSLSQYPQLKAAYENTKPDYLLRIHPTLFGVKEERLNRMKTWIGYVRYRLYPVKVRFRKMFNKKSI</sequence>
<accession>A0ABX3NSV5</accession>
<comment type="caution">
    <text evidence="1">The sequence shown here is derived from an EMBL/GenBank/DDBJ whole genome shotgun (WGS) entry which is preliminary data.</text>
</comment>
<name>A0ABX3NSV5_9BACT</name>
<gene>
    <name evidence="1" type="ORF">A4D02_34100</name>
</gene>
<dbReference type="Pfam" id="PF13489">
    <property type="entry name" value="Methyltransf_23"/>
    <property type="match status" value="1"/>
</dbReference>